<protein>
    <submittedName>
        <fullName evidence="1">Uncharacterized protein</fullName>
    </submittedName>
</protein>
<evidence type="ECO:0000313" key="1">
    <source>
        <dbReference type="EMBL" id="KAK1414605.1"/>
    </source>
</evidence>
<keyword evidence="2" id="KW-1185">Reference proteome</keyword>
<proteinExistence type="predicted"/>
<organism evidence="1 2">
    <name type="scientific">Tagetes erecta</name>
    <name type="common">African marigold</name>
    <dbReference type="NCBI Taxonomy" id="13708"/>
    <lineage>
        <taxon>Eukaryota</taxon>
        <taxon>Viridiplantae</taxon>
        <taxon>Streptophyta</taxon>
        <taxon>Embryophyta</taxon>
        <taxon>Tracheophyta</taxon>
        <taxon>Spermatophyta</taxon>
        <taxon>Magnoliopsida</taxon>
        <taxon>eudicotyledons</taxon>
        <taxon>Gunneridae</taxon>
        <taxon>Pentapetalae</taxon>
        <taxon>asterids</taxon>
        <taxon>campanulids</taxon>
        <taxon>Asterales</taxon>
        <taxon>Asteraceae</taxon>
        <taxon>Asteroideae</taxon>
        <taxon>Heliantheae alliance</taxon>
        <taxon>Tageteae</taxon>
        <taxon>Tagetes</taxon>
    </lineage>
</organism>
<comment type="caution">
    <text evidence="1">The sequence shown here is derived from an EMBL/GenBank/DDBJ whole genome shotgun (WGS) entry which is preliminary data.</text>
</comment>
<reference evidence="1" key="1">
    <citation type="journal article" date="2023" name="bioRxiv">
        <title>Improved chromosome-level genome assembly for marigold (Tagetes erecta).</title>
        <authorList>
            <person name="Jiang F."/>
            <person name="Yuan L."/>
            <person name="Wang S."/>
            <person name="Wang H."/>
            <person name="Xu D."/>
            <person name="Wang A."/>
            <person name="Fan W."/>
        </authorList>
    </citation>
    <scope>NUCLEOTIDE SEQUENCE</scope>
    <source>
        <strain evidence="1">WSJ</strain>
        <tissue evidence="1">Leaf</tissue>
    </source>
</reference>
<name>A0AAD8K1D4_TARER</name>
<sequence>MHQEIKGIKGLEKYTNFTTLILYYTIIQEKKGTQALKKKITKSNISCKLKKPDLAVDERLRELPYNKEIKKSVSLCYSPSLPNSNQHLK</sequence>
<dbReference type="Proteomes" id="UP001229421">
    <property type="component" value="Unassembled WGS sequence"/>
</dbReference>
<dbReference type="EMBL" id="JAUHHV010000008">
    <property type="protein sequence ID" value="KAK1414605.1"/>
    <property type="molecule type" value="Genomic_DNA"/>
</dbReference>
<evidence type="ECO:0000313" key="2">
    <source>
        <dbReference type="Proteomes" id="UP001229421"/>
    </source>
</evidence>
<dbReference type="AlphaFoldDB" id="A0AAD8K1D4"/>
<gene>
    <name evidence="1" type="ORF">QVD17_30353</name>
</gene>
<accession>A0AAD8K1D4</accession>